<keyword evidence="1" id="KW-0732">Signal</keyword>
<evidence type="ECO:0000313" key="3">
    <source>
        <dbReference type="Proteomes" id="UP001596203"/>
    </source>
</evidence>
<feature type="chain" id="PRO_5047265135" evidence="1">
    <location>
        <begin position="23"/>
        <end position="213"/>
    </location>
</feature>
<evidence type="ECO:0000256" key="1">
    <source>
        <dbReference type="SAM" id="SignalP"/>
    </source>
</evidence>
<reference evidence="3" key="1">
    <citation type="journal article" date="2019" name="Int. J. Syst. Evol. Microbiol.">
        <title>The Global Catalogue of Microorganisms (GCM) 10K type strain sequencing project: providing services to taxonomists for standard genome sequencing and annotation.</title>
        <authorList>
            <consortium name="The Broad Institute Genomics Platform"/>
            <consortium name="The Broad Institute Genome Sequencing Center for Infectious Disease"/>
            <person name="Wu L."/>
            <person name="Ma J."/>
        </authorList>
    </citation>
    <scope>NUCLEOTIDE SEQUENCE [LARGE SCALE GENOMIC DNA]</scope>
    <source>
        <strain evidence="3">ZS-35-S2</strain>
    </source>
</reference>
<accession>A0ABW1KG65</accession>
<dbReference type="RefSeq" id="WP_377428263.1">
    <property type="nucleotide sequence ID" value="NZ_JBHSPR010000037.1"/>
</dbReference>
<sequence length="213" mass="22665">MAALGALLSGMVVTATPGVANAGAIVPCPAGITEWKLISGYYPGYSAGSRSPDTDGIVLPINVWEGYRYTLISAVPQFLVSDGRALDNGTDSPVTYTISSSVAKTYKISATVGISATLVKDFLTSNVSTTIESSVTTTIGVMLSTTVPPRTRLVAEYGTDVYQVSYYIEAWRYRVLGRVGPPAAGTAGCEEWGYYPQNTLAPTRLETWRLRTG</sequence>
<dbReference type="SUPFAM" id="SSF56973">
    <property type="entry name" value="Aerolisin/ETX pore-forming domain"/>
    <property type="match status" value="1"/>
</dbReference>
<feature type="signal peptide" evidence="1">
    <location>
        <begin position="1"/>
        <end position="22"/>
    </location>
</feature>
<evidence type="ECO:0000313" key="2">
    <source>
        <dbReference type="EMBL" id="MFC6020726.1"/>
    </source>
</evidence>
<comment type="caution">
    <text evidence="2">The sequence shown here is derived from an EMBL/GenBank/DDBJ whole genome shotgun (WGS) entry which is preliminary data.</text>
</comment>
<protein>
    <submittedName>
        <fullName evidence="2">Uncharacterized protein</fullName>
    </submittedName>
</protein>
<dbReference type="Proteomes" id="UP001596203">
    <property type="component" value="Unassembled WGS sequence"/>
</dbReference>
<name>A0ABW1KG65_9ACTN</name>
<organism evidence="2 3">
    <name type="scientific">Plantactinospora solaniradicis</name>
    <dbReference type="NCBI Taxonomy" id="1723736"/>
    <lineage>
        <taxon>Bacteria</taxon>
        <taxon>Bacillati</taxon>
        <taxon>Actinomycetota</taxon>
        <taxon>Actinomycetes</taxon>
        <taxon>Micromonosporales</taxon>
        <taxon>Micromonosporaceae</taxon>
        <taxon>Plantactinospora</taxon>
    </lineage>
</organism>
<gene>
    <name evidence="2" type="ORF">ACFP2T_31725</name>
</gene>
<dbReference type="EMBL" id="JBHSPR010000037">
    <property type="protein sequence ID" value="MFC6020726.1"/>
    <property type="molecule type" value="Genomic_DNA"/>
</dbReference>
<proteinExistence type="predicted"/>
<keyword evidence="3" id="KW-1185">Reference proteome</keyword>